<comment type="catalytic activity">
    <reaction evidence="3">
        <text>a hydroperoxide + [thioredoxin]-dithiol = an alcohol + [thioredoxin]-disulfide + H2O</text>
        <dbReference type="Rhea" id="RHEA:62620"/>
        <dbReference type="Rhea" id="RHEA-COMP:10698"/>
        <dbReference type="Rhea" id="RHEA-COMP:10700"/>
        <dbReference type="ChEBI" id="CHEBI:15377"/>
        <dbReference type="ChEBI" id="CHEBI:29950"/>
        <dbReference type="ChEBI" id="CHEBI:30879"/>
        <dbReference type="ChEBI" id="CHEBI:35924"/>
        <dbReference type="ChEBI" id="CHEBI:50058"/>
        <dbReference type="EC" id="1.11.1.24"/>
    </reaction>
</comment>
<comment type="caution">
    <text evidence="6">The sequence shown here is derived from an EMBL/GenBank/DDBJ whole genome shotgun (WGS) entry which is preliminary data.</text>
</comment>
<dbReference type="SUPFAM" id="SSF52833">
    <property type="entry name" value="Thioredoxin-like"/>
    <property type="match status" value="1"/>
</dbReference>
<sequence>MAQITLDGTPTTTNGELPEVGKTAPDFTLTKTDLSDISLQDYRGSRLILNIFPSVGTGVCSASVRRFNKEASKLENTKVICISKDLPFALSGFCGAEGLHDVETLSDYKNNEFGSNYGVRIESGIFQGLHARAVLVLDEEGKVIYTQLVPDIGREPDYAEVLKHV</sequence>
<dbReference type="PANTHER" id="PTHR43110:SF1">
    <property type="entry name" value="THIOL PEROXIDASE"/>
    <property type="match status" value="1"/>
</dbReference>
<feature type="active site" description="Cysteine sulfenic acid (-SOH) intermediate" evidence="3">
    <location>
        <position position="60"/>
    </location>
</feature>
<reference evidence="6" key="2">
    <citation type="submission" date="2020-09" db="EMBL/GenBank/DDBJ databases">
        <authorList>
            <person name="Sun Q."/>
            <person name="Zhou Y."/>
        </authorList>
    </citation>
    <scope>NUCLEOTIDE SEQUENCE</scope>
    <source>
        <strain evidence="6">CGMCC 1.12924</strain>
    </source>
</reference>
<reference evidence="6" key="1">
    <citation type="journal article" date="2014" name="Int. J. Syst. Evol. Microbiol.">
        <title>Complete genome sequence of Corynebacterium casei LMG S-19264T (=DSM 44701T), isolated from a smear-ripened cheese.</title>
        <authorList>
            <consortium name="US DOE Joint Genome Institute (JGI-PGF)"/>
            <person name="Walter F."/>
            <person name="Albersmeier A."/>
            <person name="Kalinowski J."/>
            <person name="Ruckert C."/>
        </authorList>
    </citation>
    <scope>NUCLEOTIDE SEQUENCE</scope>
    <source>
        <strain evidence="6">CGMCC 1.12924</strain>
    </source>
</reference>
<dbReference type="Proteomes" id="UP000652231">
    <property type="component" value="Unassembled WGS sequence"/>
</dbReference>
<evidence type="ECO:0000256" key="3">
    <source>
        <dbReference type="HAMAP-Rule" id="MF_00269"/>
    </source>
</evidence>
<dbReference type="InterPro" id="IPR036249">
    <property type="entry name" value="Thioredoxin-like_sf"/>
</dbReference>
<proteinExistence type="inferred from homology"/>
<dbReference type="HAMAP" id="MF_00269">
    <property type="entry name" value="Tpx"/>
    <property type="match status" value="1"/>
</dbReference>
<evidence type="ECO:0000313" key="6">
    <source>
        <dbReference type="EMBL" id="GGE00187.1"/>
    </source>
</evidence>
<evidence type="ECO:0000256" key="2">
    <source>
        <dbReference type="ARBA" id="ARBA00023284"/>
    </source>
</evidence>
<feature type="disulfide bond" description="Redox-active" evidence="3">
    <location>
        <begin position="60"/>
        <end position="94"/>
    </location>
</feature>
<comment type="similarity">
    <text evidence="3">Belongs to the peroxiredoxin family. Tpx subfamily.</text>
</comment>
<name>A0A8J2VB92_9FLAO</name>
<dbReference type="PANTHER" id="PTHR43110">
    <property type="entry name" value="THIOL PEROXIDASE"/>
    <property type="match status" value="1"/>
</dbReference>
<gene>
    <name evidence="3 6" type="primary">tpx</name>
    <name evidence="6" type="ORF">GCM10011312_24600</name>
</gene>
<dbReference type="InterPro" id="IPR050455">
    <property type="entry name" value="Tpx_Peroxidase_subfamily"/>
</dbReference>
<comment type="function">
    <text evidence="3">Thiol-specific peroxidase that catalyzes the reduction of hydrogen peroxide and organic hydroperoxides to water and alcohols, respectively. Plays a role in cell protection against oxidative stress by detoxifying peroxides.</text>
</comment>
<keyword evidence="3" id="KW-0049">Antioxidant</keyword>
<dbReference type="InterPro" id="IPR002065">
    <property type="entry name" value="TPX"/>
</dbReference>
<dbReference type="GO" id="GO:0008379">
    <property type="term" value="F:thioredoxin peroxidase activity"/>
    <property type="evidence" value="ECO:0007669"/>
    <property type="project" value="UniProtKB-UniRule"/>
</dbReference>
<feature type="domain" description="Thioredoxin" evidence="5">
    <location>
        <begin position="18"/>
        <end position="165"/>
    </location>
</feature>
<comment type="subunit">
    <text evidence="3">Homodimer.</text>
</comment>
<feature type="compositionally biased region" description="Polar residues" evidence="4">
    <location>
        <begin position="1"/>
        <end position="15"/>
    </location>
</feature>
<organism evidence="6 7">
    <name type="scientific">Planktosalinus lacus</name>
    <dbReference type="NCBI Taxonomy" id="1526573"/>
    <lineage>
        <taxon>Bacteria</taxon>
        <taxon>Pseudomonadati</taxon>
        <taxon>Bacteroidota</taxon>
        <taxon>Flavobacteriia</taxon>
        <taxon>Flavobacteriales</taxon>
        <taxon>Flavobacteriaceae</taxon>
        <taxon>Planktosalinus</taxon>
    </lineage>
</organism>
<dbReference type="CDD" id="cd03014">
    <property type="entry name" value="PRX_Atyp2cys"/>
    <property type="match status" value="1"/>
</dbReference>
<evidence type="ECO:0000259" key="5">
    <source>
        <dbReference type="PROSITE" id="PS51352"/>
    </source>
</evidence>
<dbReference type="RefSeq" id="WP_188442984.1">
    <property type="nucleotide sequence ID" value="NZ_BMGK01000012.1"/>
</dbReference>
<dbReference type="AlphaFoldDB" id="A0A8J2VB92"/>
<dbReference type="Gene3D" id="3.40.30.10">
    <property type="entry name" value="Glutaredoxin"/>
    <property type="match status" value="1"/>
</dbReference>
<keyword evidence="1 3" id="KW-1015">Disulfide bond</keyword>
<evidence type="ECO:0000313" key="7">
    <source>
        <dbReference type="Proteomes" id="UP000652231"/>
    </source>
</evidence>
<accession>A0A8J2VB92</accession>
<dbReference type="NCBIfam" id="NF001808">
    <property type="entry name" value="PRK00522.1"/>
    <property type="match status" value="1"/>
</dbReference>
<dbReference type="InterPro" id="IPR013740">
    <property type="entry name" value="Redoxin"/>
</dbReference>
<dbReference type="EC" id="1.11.1.24" evidence="3"/>
<feature type="region of interest" description="Disordered" evidence="4">
    <location>
        <begin position="1"/>
        <end position="22"/>
    </location>
</feature>
<protein>
    <recommendedName>
        <fullName evidence="3">Thiol peroxidase</fullName>
        <shortName evidence="3">Tpx</shortName>
        <ecNumber evidence="3">1.11.1.24</ecNumber>
    </recommendedName>
    <alternativeName>
        <fullName evidence="3">Peroxiredoxin tpx</fullName>
        <shortName evidence="3">Prx</shortName>
    </alternativeName>
    <alternativeName>
        <fullName evidence="3">Thioredoxin peroxidase</fullName>
    </alternativeName>
    <alternativeName>
        <fullName evidence="3">Thioredoxin-dependent peroxiredoxin</fullName>
    </alternativeName>
</protein>
<keyword evidence="7" id="KW-1185">Reference proteome</keyword>
<dbReference type="EMBL" id="BMGK01000012">
    <property type="protein sequence ID" value="GGE00187.1"/>
    <property type="molecule type" value="Genomic_DNA"/>
</dbReference>
<dbReference type="InterPro" id="IPR013766">
    <property type="entry name" value="Thioredoxin_domain"/>
</dbReference>
<keyword evidence="3" id="KW-0560">Oxidoreductase</keyword>
<dbReference type="PROSITE" id="PS51352">
    <property type="entry name" value="THIOREDOXIN_2"/>
    <property type="match status" value="1"/>
</dbReference>
<evidence type="ECO:0000256" key="1">
    <source>
        <dbReference type="ARBA" id="ARBA00023157"/>
    </source>
</evidence>
<comment type="miscellaneous">
    <text evidence="3">The active site is a conserved redox-active cysteine residue, the peroxidatic cysteine (C(P)), which makes the nucleophilic attack on the peroxide substrate. The peroxide oxidizes the C(P)-SH to cysteine sulfenic acid (C(P)-SOH), which then reacts with another cysteine residue, the resolving cysteine (C(R)), to form a disulfide bridge. The disulfide is subsequently reduced by an appropriate electron donor to complete the catalytic cycle. In this atypical 2-Cys peroxiredoxin, C(R) is present in the same subunit to form an intramolecular disulfide. The disulfide is subsequently reduced by thioredoxin.</text>
</comment>
<keyword evidence="2 3" id="KW-0676">Redox-active center</keyword>
<evidence type="ECO:0000256" key="4">
    <source>
        <dbReference type="SAM" id="MobiDB-lite"/>
    </source>
</evidence>
<dbReference type="Pfam" id="PF08534">
    <property type="entry name" value="Redoxin"/>
    <property type="match status" value="1"/>
</dbReference>
<keyword evidence="3 6" id="KW-0575">Peroxidase</keyword>